<keyword evidence="8" id="KW-0963">Cytoplasm</keyword>
<dbReference type="AlphaFoldDB" id="A0A921GD96"/>
<dbReference type="InterPro" id="IPR004568">
    <property type="entry name" value="Ppantetheine-prot_Trfase_dom"/>
</dbReference>
<feature type="compositionally biased region" description="Basic and acidic residues" evidence="9">
    <location>
        <begin position="163"/>
        <end position="174"/>
    </location>
</feature>
<dbReference type="RefSeq" id="WP_075278927.1">
    <property type="nucleotide sequence ID" value="NZ_CAUWLO010000012.1"/>
</dbReference>
<evidence type="ECO:0000256" key="2">
    <source>
        <dbReference type="ARBA" id="ARBA00022679"/>
    </source>
</evidence>
<proteinExistence type="inferred from homology"/>
<evidence type="ECO:0000256" key="8">
    <source>
        <dbReference type="HAMAP-Rule" id="MF_00101"/>
    </source>
</evidence>
<evidence type="ECO:0000256" key="3">
    <source>
        <dbReference type="ARBA" id="ARBA00022723"/>
    </source>
</evidence>
<dbReference type="EMBL" id="DYWQ01000044">
    <property type="protein sequence ID" value="HJF44687.1"/>
    <property type="molecule type" value="Genomic_DNA"/>
</dbReference>
<evidence type="ECO:0000256" key="7">
    <source>
        <dbReference type="ARBA" id="ARBA00023160"/>
    </source>
</evidence>
<name>A0A921GD96_9ACTN</name>
<evidence type="ECO:0000259" key="10">
    <source>
        <dbReference type="Pfam" id="PF01648"/>
    </source>
</evidence>
<keyword evidence="7 8" id="KW-0275">Fatty acid biosynthesis</keyword>
<protein>
    <recommendedName>
        <fullName evidence="8">Holo-[acyl-carrier-protein] synthase</fullName>
        <shortName evidence="8">Holo-ACP synthase</shortName>
        <ecNumber evidence="8">2.7.8.7</ecNumber>
    </recommendedName>
    <alternativeName>
        <fullName evidence="8">4'-phosphopantetheinyl transferase AcpS</fullName>
    </alternativeName>
</protein>
<dbReference type="OrthoDB" id="517356at2"/>
<keyword evidence="3 8" id="KW-0479">Metal-binding</keyword>
<comment type="catalytic activity">
    <reaction evidence="8">
        <text>apo-[ACP] + CoA = holo-[ACP] + adenosine 3',5'-bisphosphate + H(+)</text>
        <dbReference type="Rhea" id="RHEA:12068"/>
        <dbReference type="Rhea" id="RHEA-COMP:9685"/>
        <dbReference type="Rhea" id="RHEA-COMP:9690"/>
        <dbReference type="ChEBI" id="CHEBI:15378"/>
        <dbReference type="ChEBI" id="CHEBI:29999"/>
        <dbReference type="ChEBI" id="CHEBI:57287"/>
        <dbReference type="ChEBI" id="CHEBI:58343"/>
        <dbReference type="ChEBI" id="CHEBI:64479"/>
        <dbReference type="EC" id="2.7.8.7"/>
    </reaction>
</comment>
<comment type="similarity">
    <text evidence="8">Belongs to the P-Pant transferase superfamily. AcpS family.</text>
</comment>
<organism evidence="11 12">
    <name type="scientific">Thermophilibacter provencensis</name>
    <dbReference type="NCBI Taxonomy" id="1852386"/>
    <lineage>
        <taxon>Bacteria</taxon>
        <taxon>Bacillati</taxon>
        <taxon>Actinomycetota</taxon>
        <taxon>Coriobacteriia</taxon>
        <taxon>Coriobacteriales</taxon>
        <taxon>Atopobiaceae</taxon>
        <taxon>Thermophilibacter</taxon>
    </lineage>
</organism>
<evidence type="ECO:0000256" key="4">
    <source>
        <dbReference type="ARBA" id="ARBA00022832"/>
    </source>
</evidence>
<feature type="compositionally biased region" description="Polar residues" evidence="9">
    <location>
        <begin position="178"/>
        <end position="192"/>
    </location>
</feature>
<evidence type="ECO:0000313" key="12">
    <source>
        <dbReference type="Proteomes" id="UP000697330"/>
    </source>
</evidence>
<keyword evidence="2 8" id="KW-0808">Transferase</keyword>
<keyword evidence="5 8" id="KW-0460">Magnesium</keyword>
<dbReference type="InterPro" id="IPR002582">
    <property type="entry name" value="ACPS"/>
</dbReference>
<dbReference type="GO" id="GO:0005737">
    <property type="term" value="C:cytoplasm"/>
    <property type="evidence" value="ECO:0007669"/>
    <property type="project" value="UniProtKB-SubCell"/>
</dbReference>
<dbReference type="EC" id="2.7.8.7" evidence="8"/>
<feature type="binding site" evidence="8">
    <location>
        <position position="57"/>
    </location>
    <ligand>
        <name>Mg(2+)</name>
        <dbReference type="ChEBI" id="CHEBI:18420"/>
    </ligand>
</feature>
<reference evidence="11" key="1">
    <citation type="journal article" date="2021" name="PeerJ">
        <title>Extensive microbial diversity within the chicken gut microbiome revealed by metagenomics and culture.</title>
        <authorList>
            <person name="Gilroy R."/>
            <person name="Ravi A."/>
            <person name="Getino M."/>
            <person name="Pursley I."/>
            <person name="Horton D.L."/>
            <person name="Alikhan N.F."/>
            <person name="Baker D."/>
            <person name="Gharbi K."/>
            <person name="Hall N."/>
            <person name="Watson M."/>
            <person name="Adriaenssens E.M."/>
            <person name="Foster-Nyarko E."/>
            <person name="Jarju S."/>
            <person name="Secka A."/>
            <person name="Antonio M."/>
            <person name="Oren A."/>
            <person name="Chaudhuri R.R."/>
            <person name="La Ragione R."/>
            <person name="Hildebrand F."/>
            <person name="Pallen M.J."/>
        </authorList>
    </citation>
    <scope>NUCLEOTIDE SEQUENCE</scope>
    <source>
        <strain evidence="11">CHK124-7917</strain>
    </source>
</reference>
<comment type="cofactor">
    <cofactor evidence="8">
        <name>Mg(2+)</name>
        <dbReference type="ChEBI" id="CHEBI:18420"/>
    </cofactor>
</comment>
<dbReference type="NCBIfam" id="TIGR00516">
    <property type="entry name" value="acpS"/>
    <property type="match status" value="1"/>
</dbReference>
<comment type="caution">
    <text evidence="11">The sequence shown here is derived from an EMBL/GenBank/DDBJ whole genome shotgun (WGS) entry which is preliminary data.</text>
</comment>
<gene>
    <name evidence="8 11" type="primary">acpS</name>
    <name evidence="11" type="ORF">K8U72_02735</name>
</gene>
<keyword evidence="1 8" id="KW-0444">Lipid biosynthesis</keyword>
<dbReference type="GO" id="GO:0000287">
    <property type="term" value="F:magnesium ion binding"/>
    <property type="evidence" value="ECO:0007669"/>
    <property type="project" value="UniProtKB-UniRule"/>
</dbReference>
<dbReference type="Proteomes" id="UP000697330">
    <property type="component" value="Unassembled WGS sequence"/>
</dbReference>
<comment type="function">
    <text evidence="8">Transfers the 4'-phosphopantetheine moiety from coenzyme A to a Ser of acyl-carrier-protein.</text>
</comment>
<accession>A0A921GD96</accession>
<evidence type="ECO:0000256" key="6">
    <source>
        <dbReference type="ARBA" id="ARBA00023098"/>
    </source>
</evidence>
<comment type="subcellular location">
    <subcellularLocation>
        <location evidence="8">Cytoplasm</location>
    </subcellularLocation>
</comment>
<feature type="domain" description="4'-phosphopantetheinyl transferase" evidence="10">
    <location>
        <begin position="5"/>
        <end position="98"/>
    </location>
</feature>
<keyword evidence="6 8" id="KW-0443">Lipid metabolism</keyword>
<evidence type="ECO:0000256" key="9">
    <source>
        <dbReference type="SAM" id="MobiDB-lite"/>
    </source>
</evidence>
<evidence type="ECO:0000313" key="11">
    <source>
        <dbReference type="EMBL" id="HJF44687.1"/>
    </source>
</evidence>
<sequence>MATAGIGVDMLEISRMERVLARRPSFARRVFTDEERAYCEKSARPAEHYAARFAAREAVLKALGTGFSGGIGLRDVSVTRDEAGRPRVLLAGRAAEVAREKGVREIALSISHTRDVAVANALAVTDEVRPAPPERDDAARQLAASFKEARAVLDELERIQEGLLDDMARTDEPHGSVPSDQVDPSGQPSLEE</sequence>
<dbReference type="GO" id="GO:0008897">
    <property type="term" value="F:holo-[acyl-carrier-protein] synthase activity"/>
    <property type="evidence" value="ECO:0007669"/>
    <property type="project" value="UniProtKB-UniRule"/>
</dbReference>
<dbReference type="Gene3D" id="3.90.470.20">
    <property type="entry name" value="4'-phosphopantetheinyl transferase domain"/>
    <property type="match status" value="1"/>
</dbReference>
<dbReference type="NCBIfam" id="TIGR00556">
    <property type="entry name" value="pantethn_trn"/>
    <property type="match status" value="1"/>
</dbReference>
<evidence type="ECO:0000256" key="5">
    <source>
        <dbReference type="ARBA" id="ARBA00022842"/>
    </source>
</evidence>
<dbReference type="HAMAP" id="MF_00101">
    <property type="entry name" value="AcpS"/>
    <property type="match status" value="1"/>
</dbReference>
<dbReference type="InterPro" id="IPR008278">
    <property type="entry name" value="4-PPantetheinyl_Trfase_dom"/>
</dbReference>
<dbReference type="SUPFAM" id="SSF56214">
    <property type="entry name" value="4'-phosphopantetheinyl transferase"/>
    <property type="match status" value="1"/>
</dbReference>
<reference evidence="11" key="2">
    <citation type="submission" date="2021-09" db="EMBL/GenBank/DDBJ databases">
        <authorList>
            <person name="Gilroy R."/>
        </authorList>
    </citation>
    <scope>NUCLEOTIDE SEQUENCE</scope>
    <source>
        <strain evidence="11">CHK124-7917</strain>
    </source>
</reference>
<dbReference type="Pfam" id="PF01648">
    <property type="entry name" value="ACPS"/>
    <property type="match status" value="1"/>
</dbReference>
<dbReference type="InterPro" id="IPR037143">
    <property type="entry name" value="4-PPantetheinyl_Trfase_dom_sf"/>
</dbReference>
<evidence type="ECO:0000256" key="1">
    <source>
        <dbReference type="ARBA" id="ARBA00022516"/>
    </source>
</evidence>
<feature type="region of interest" description="Disordered" evidence="9">
    <location>
        <begin position="163"/>
        <end position="192"/>
    </location>
</feature>
<keyword evidence="4 8" id="KW-0276">Fatty acid metabolism</keyword>
<feature type="binding site" evidence="8">
    <location>
        <position position="9"/>
    </location>
    <ligand>
        <name>Mg(2+)</name>
        <dbReference type="ChEBI" id="CHEBI:18420"/>
    </ligand>
</feature>
<dbReference type="GO" id="GO:0006633">
    <property type="term" value="P:fatty acid biosynthetic process"/>
    <property type="evidence" value="ECO:0007669"/>
    <property type="project" value="UniProtKB-UniRule"/>
</dbReference>